<dbReference type="AlphaFoldDB" id="A0A3M6T7W6"/>
<reference evidence="2 3" key="1">
    <citation type="journal article" date="2018" name="Sci. Rep.">
        <title>Comparative analysis of the Pocillopora damicornis genome highlights role of immune system in coral evolution.</title>
        <authorList>
            <person name="Cunning R."/>
            <person name="Bay R.A."/>
            <person name="Gillette P."/>
            <person name="Baker A.C."/>
            <person name="Traylor-Knowles N."/>
        </authorList>
    </citation>
    <scope>NUCLEOTIDE SEQUENCE [LARGE SCALE GENOMIC DNA]</scope>
    <source>
        <strain evidence="2">RSMAS</strain>
        <tissue evidence="2">Whole animal</tissue>
    </source>
</reference>
<name>A0A3M6T7W6_POCDA</name>
<keyword evidence="1" id="KW-1133">Transmembrane helix</keyword>
<keyword evidence="1" id="KW-0472">Membrane</keyword>
<feature type="transmembrane region" description="Helical" evidence="1">
    <location>
        <begin position="177"/>
        <end position="199"/>
    </location>
</feature>
<dbReference type="OrthoDB" id="5968746at2759"/>
<gene>
    <name evidence="2" type="ORF">pdam_00013823</name>
</gene>
<accession>A0A3M6T7W6</accession>
<feature type="transmembrane region" description="Helical" evidence="1">
    <location>
        <begin position="317"/>
        <end position="337"/>
    </location>
</feature>
<comment type="caution">
    <text evidence="2">The sequence shown here is derived from an EMBL/GenBank/DDBJ whole genome shotgun (WGS) entry which is preliminary data.</text>
</comment>
<dbReference type="Proteomes" id="UP000275408">
    <property type="component" value="Unassembled WGS sequence"/>
</dbReference>
<evidence type="ECO:0000256" key="1">
    <source>
        <dbReference type="SAM" id="Phobius"/>
    </source>
</evidence>
<evidence type="ECO:0000313" key="2">
    <source>
        <dbReference type="EMBL" id="RMX37399.1"/>
    </source>
</evidence>
<evidence type="ECO:0000313" key="3">
    <source>
        <dbReference type="Proteomes" id="UP000275408"/>
    </source>
</evidence>
<organism evidence="2 3">
    <name type="scientific">Pocillopora damicornis</name>
    <name type="common">Cauliflower coral</name>
    <name type="synonym">Millepora damicornis</name>
    <dbReference type="NCBI Taxonomy" id="46731"/>
    <lineage>
        <taxon>Eukaryota</taxon>
        <taxon>Metazoa</taxon>
        <taxon>Cnidaria</taxon>
        <taxon>Anthozoa</taxon>
        <taxon>Hexacorallia</taxon>
        <taxon>Scleractinia</taxon>
        <taxon>Astrocoeniina</taxon>
        <taxon>Pocilloporidae</taxon>
        <taxon>Pocillopora</taxon>
    </lineage>
</organism>
<feature type="transmembrane region" description="Helical" evidence="1">
    <location>
        <begin position="133"/>
        <end position="156"/>
    </location>
</feature>
<sequence length="410" mass="46425">MEQCLDQNQEFVDLITSERLCGESSNRSSPSYDASGSFLEKTKNLFCSGVFLKGVAHAVGFWNPRKGLRALMAIIVLFLDVYYLFEAVYYAFLCGHFETPLDQWMCPNASQNSSSTHNIPVLAFLHGIELVNILSLFACLAVLMSNTAFFWCMWNMKRHTSNCVTLEKAYSSAGRSLWVRLNCTLLLFGLSLVIMIVWFNLTFKGLFINNLSISLGIIPRLATLTSCFLFSLIANAMKDCVTSCQAEIRNSINSSLDDIIRIHKHLCEQIFCTSDSLKPWFVIHWFLLAVTAVIYVADMVEFFHKNATGWYDFYQVTLITAIYLYAFVYPSYCAASVTSRCNQMLKELNLTSNDEWDTGHPFHSRTQLALFIQYAQYTDCGFRAGKITFGSNFAWFSTLIAMCGVGVKVL</sequence>
<feature type="transmembrane region" description="Helical" evidence="1">
    <location>
        <begin position="280"/>
        <end position="297"/>
    </location>
</feature>
<feature type="transmembrane region" description="Helical" evidence="1">
    <location>
        <begin position="70"/>
        <end position="92"/>
    </location>
</feature>
<protein>
    <recommendedName>
        <fullName evidence="4">Gustatory receptor</fullName>
    </recommendedName>
</protein>
<evidence type="ECO:0008006" key="4">
    <source>
        <dbReference type="Google" id="ProtNLM"/>
    </source>
</evidence>
<keyword evidence="3" id="KW-1185">Reference proteome</keyword>
<proteinExistence type="predicted"/>
<keyword evidence="1" id="KW-0812">Transmembrane</keyword>
<feature type="transmembrane region" description="Helical" evidence="1">
    <location>
        <begin position="211"/>
        <end position="233"/>
    </location>
</feature>
<dbReference type="EMBL" id="RCHS01004145">
    <property type="protein sequence ID" value="RMX37399.1"/>
    <property type="molecule type" value="Genomic_DNA"/>
</dbReference>
<dbReference type="OMA" id="YEWNETH"/>